<sequence>MFGSGNSGEKQLQDPRTTEIRKCVRSYNKQMKSLEFSRLRSLVPATASRPRVSKIEVIEEAIKYIAYLQATLSSRFEEPSESNNNSVVVEQTEGERRPKILRQKRKRFASYMIKTQRHTLPARRKFSSKSAEICVFLFAV</sequence>
<organism evidence="8 9">
    <name type="scientific">Porites evermanni</name>
    <dbReference type="NCBI Taxonomy" id="104178"/>
    <lineage>
        <taxon>Eukaryota</taxon>
        <taxon>Metazoa</taxon>
        <taxon>Cnidaria</taxon>
        <taxon>Anthozoa</taxon>
        <taxon>Hexacorallia</taxon>
        <taxon>Scleractinia</taxon>
        <taxon>Fungiina</taxon>
        <taxon>Poritidae</taxon>
        <taxon>Porites</taxon>
    </lineage>
</organism>
<evidence type="ECO:0000256" key="6">
    <source>
        <dbReference type="SAM" id="MobiDB-lite"/>
    </source>
</evidence>
<dbReference type="Proteomes" id="UP001159427">
    <property type="component" value="Unassembled WGS sequence"/>
</dbReference>
<comment type="caution">
    <text evidence="8">The sequence shown here is derived from an EMBL/GenBank/DDBJ whole genome shotgun (WGS) entry which is preliminary data.</text>
</comment>
<dbReference type="SUPFAM" id="SSF47459">
    <property type="entry name" value="HLH, helix-loop-helix DNA-binding domain"/>
    <property type="match status" value="1"/>
</dbReference>
<evidence type="ECO:0000313" key="9">
    <source>
        <dbReference type="Proteomes" id="UP001159427"/>
    </source>
</evidence>
<dbReference type="Gene3D" id="4.10.280.10">
    <property type="entry name" value="Helix-loop-helix DNA-binding domain"/>
    <property type="match status" value="1"/>
</dbReference>
<evidence type="ECO:0000256" key="4">
    <source>
        <dbReference type="ARBA" id="ARBA00023163"/>
    </source>
</evidence>
<dbReference type="PROSITE" id="PS50888">
    <property type="entry name" value="BHLH"/>
    <property type="match status" value="1"/>
</dbReference>
<feature type="domain" description="BHLH" evidence="7">
    <location>
        <begin position="16"/>
        <end position="68"/>
    </location>
</feature>
<keyword evidence="9" id="KW-1185">Reference proteome</keyword>
<dbReference type="InterPro" id="IPR026052">
    <property type="entry name" value="DNA-bd_prot-inh"/>
</dbReference>
<dbReference type="Pfam" id="PF00010">
    <property type="entry name" value="HLH"/>
    <property type="match status" value="1"/>
</dbReference>
<proteinExistence type="predicted"/>
<keyword evidence="5" id="KW-0539">Nucleus</keyword>
<reference evidence="8 9" key="1">
    <citation type="submission" date="2022-05" db="EMBL/GenBank/DDBJ databases">
        <authorList>
            <consortium name="Genoscope - CEA"/>
            <person name="William W."/>
        </authorList>
    </citation>
    <scope>NUCLEOTIDE SEQUENCE [LARGE SCALE GENOMIC DNA]</scope>
</reference>
<gene>
    <name evidence="8" type="ORF">PEVE_00018393</name>
</gene>
<dbReference type="EMBL" id="CALNXI010000025">
    <property type="protein sequence ID" value="CAH3015599.1"/>
    <property type="molecule type" value="Genomic_DNA"/>
</dbReference>
<name>A0ABN8LJK2_9CNID</name>
<evidence type="ECO:0000256" key="5">
    <source>
        <dbReference type="ARBA" id="ARBA00023242"/>
    </source>
</evidence>
<dbReference type="InterPro" id="IPR011598">
    <property type="entry name" value="bHLH_dom"/>
</dbReference>
<evidence type="ECO:0000256" key="1">
    <source>
        <dbReference type="ARBA" id="ARBA00004123"/>
    </source>
</evidence>
<accession>A0ABN8LJK2</accession>
<evidence type="ECO:0000256" key="2">
    <source>
        <dbReference type="ARBA" id="ARBA00022491"/>
    </source>
</evidence>
<dbReference type="PANTHER" id="PTHR11723">
    <property type="entry name" value="DNA-BINDING PROTEIN INHIBITOR"/>
    <property type="match status" value="1"/>
</dbReference>
<keyword evidence="4" id="KW-0804">Transcription</keyword>
<keyword evidence="3" id="KW-0805">Transcription regulation</keyword>
<protein>
    <recommendedName>
        <fullName evidence="7">BHLH domain-containing protein</fullName>
    </recommendedName>
</protein>
<evidence type="ECO:0000256" key="3">
    <source>
        <dbReference type="ARBA" id="ARBA00023015"/>
    </source>
</evidence>
<evidence type="ECO:0000313" key="8">
    <source>
        <dbReference type="EMBL" id="CAH3015599.1"/>
    </source>
</evidence>
<evidence type="ECO:0000259" key="7">
    <source>
        <dbReference type="PROSITE" id="PS50888"/>
    </source>
</evidence>
<feature type="region of interest" description="Disordered" evidence="6">
    <location>
        <begin position="78"/>
        <end position="101"/>
    </location>
</feature>
<keyword evidence="2" id="KW-0678">Repressor</keyword>
<comment type="subcellular location">
    <subcellularLocation>
        <location evidence="1">Nucleus</location>
    </subcellularLocation>
</comment>
<dbReference type="InterPro" id="IPR036638">
    <property type="entry name" value="HLH_DNA-bd_sf"/>
</dbReference>
<dbReference type="PANTHER" id="PTHR11723:SF17">
    <property type="entry name" value="PROTEIN EXTRA-MACROCHAETAE"/>
    <property type="match status" value="1"/>
</dbReference>